<dbReference type="InterPro" id="IPR001356">
    <property type="entry name" value="HD"/>
</dbReference>
<proteinExistence type="predicted"/>
<evidence type="ECO:0000256" key="2">
    <source>
        <dbReference type="ARBA" id="ARBA00023155"/>
    </source>
</evidence>
<evidence type="ECO:0000256" key="1">
    <source>
        <dbReference type="ARBA" id="ARBA00023125"/>
    </source>
</evidence>
<dbReference type="GO" id="GO:0005634">
    <property type="term" value="C:nucleus"/>
    <property type="evidence" value="ECO:0007669"/>
    <property type="project" value="UniProtKB-SubCell"/>
</dbReference>
<reference evidence="7" key="1">
    <citation type="journal article" date="2023" name="Mol. Biol. Evol.">
        <title>Third-Generation Sequencing Reveals the Adaptive Role of the Epigenome in Three Deep-Sea Polychaetes.</title>
        <authorList>
            <person name="Perez M."/>
            <person name="Aroh O."/>
            <person name="Sun Y."/>
            <person name="Lan Y."/>
            <person name="Juniper S.K."/>
            <person name="Young C.R."/>
            <person name="Angers B."/>
            <person name="Qian P.Y."/>
        </authorList>
    </citation>
    <scope>NUCLEOTIDE SEQUENCE</scope>
    <source>
        <strain evidence="7">P08H-3</strain>
    </source>
</reference>
<keyword evidence="3 4" id="KW-0539">Nucleus</keyword>
<dbReference type="AlphaFoldDB" id="A0AAD9K8S7"/>
<protein>
    <recommendedName>
        <fullName evidence="6">Homeobox domain-containing protein</fullName>
    </recommendedName>
</protein>
<evidence type="ECO:0000256" key="5">
    <source>
        <dbReference type="SAM" id="MobiDB-lite"/>
    </source>
</evidence>
<dbReference type="SUPFAM" id="SSF46689">
    <property type="entry name" value="Homeodomain-like"/>
    <property type="match status" value="1"/>
</dbReference>
<feature type="compositionally biased region" description="Polar residues" evidence="5">
    <location>
        <begin position="37"/>
        <end position="70"/>
    </location>
</feature>
<name>A0AAD9K8S7_9ANNE</name>
<evidence type="ECO:0000256" key="3">
    <source>
        <dbReference type="ARBA" id="ARBA00023242"/>
    </source>
</evidence>
<evidence type="ECO:0000313" key="8">
    <source>
        <dbReference type="Proteomes" id="UP001208570"/>
    </source>
</evidence>
<keyword evidence="2 4" id="KW-0371">Homeobox</keyword>
<feature type="domain" description="Homeobox" evidence="6">
    <location>
        <begin position="21"/>
        <end position="35"/>
    </location>
</feature>
<feature type="compositionally biased region" description="Low complexity" evidence="5">
    <location>
        <begin position="78"/>
        <end position="93"/>
    </location>
</feature>
<evidence type="ECO:0000259" key="6">
    <source>
        <dbReference type="PROSITE" id="PS50071"/>
    </source>
</evidence>
<keyword evidence="8" id="KW-1185">Reference proteome</keyword>
<dbReference type="Proteomes" id="UP001208570">
    <property type="component" value="Unassembled WGS sequence"/>
</dbReference>
<feature type="region of interest" description="Disordered" evidence="5">
    <location>
        <begin position="35"/>
        <end position="126"/>
    </location>
</feature>
<dbReference type="EMBL" id="JAODUP010000033">
    <property type="protein sequence ID" value="KAK2166949.1"/>
    <property type="molecule type" value="Genomic_DNA"/>
</dbReference>
<comment type="subcellular location">
    <subcellularLocation>
        <location evidence="4">Nucleus</location>
    </subcellularLocation>
</comment>
<dbReference type="PANTHER" id="PTHR24327:SF81">
    <property type="entry name" value="HOMEOTIC PROTEIN DISTAL-LESS-RELATED"/>
    <property type="match status" value="1"/>
</dbReference>
<accession>A0AAD9K8S7</accession>
<dbReference type="GO" id="GO:0000981">
    <property type="term" value="F:DNA-binding transcription factor activity, RNA polymerase II-specific"/>
    <property type="evidence" value="ECO:0007669"/>
    <property type="project" value="TreeGrafter"/>
</dbReference>
<dbReference type="InterPro" id="IPR050460">
    <property type="entry name" value="Distal-less_Homeobox_TF"/>
</dbReference>
<organism evidence="7 8">
    <name type="scientific">Paralvinella palmiformis</name>
    <dbReference type="NCBI Taxonomy" id="53620"/>
    <lineage>
        <taxon>Eukaryota</taxon>
        <taxon>Metazoa</taxon>
        <taxon>Spiralia</taxon>
        <taxon>Lophotrochozoa</taxon>
        <taxon>Annelida</taxon>
        <taxon>Polychaeta</taxon>
        <taxon>Sedentaria</taxon>
        <taxon>Canalipalpata</taxon>
        <taxon>Terebellida</taxon>
        <taxon>Terebelliformia</taxon>
        <taxon>Alvinellidae</taxon>
        <taxon>Paralvinella</taxon>
    </lineage>
</organism>
<evidence type="ECO:0000313" key="7">
    <source>
        <dbReference type="EMBL" id="KAK2166949.1"/>
    </source>
</evidence>
<comment type="caution">
    <text evidence="7">The sequence shown here is derived from an EMBL/GenBank/DDBJ whole genome shotgun (WGS) entry which is preliminary data.</text>
</comment>
<feature type="DNA-binding region" description="Homeobox" evidence="4">
    <location>
        <begin position="23"/>
        <end position="36"/>
    </location>
</feature>
<dbReference type="InterPro" id="IPR009057">
    <property type="entry name" value="Homeodomain-like_sf"/>
</dbReference>
<feature type="compositionally biased region" description="Pro residues" evidence="5">
    <location>
        <begin position="94"/>
        <end position="103"/>
    </location>
</feature>
<dbReference type="GO" id="GO:0000978">
    <property type="term" value="F:RNA polymerase II cis-regulatory region sequence-specific DNA binding"/>
    <property type="evidence" value="ECO:0007669"/>
    <property type="project" value="TreeGrafter"/>
</dbReference>
<dbReference type="CDD" id="cd00086">
    <property type="entry name" value="homeodomain"/>
    <property type="match status" value="1"/>
</dbReference>
<keyword evidence="1 4" id="KW-0238">DNA-binding</keyword>
<dbReference type="PANTHER" id="PTHR24327">
    <property type="entry name" value="HOMEOBOX PROTEIN"/>
    <property type="match status" value="1"/>
</dbReference>
<evidence type="ECO:0000256" key="4">
    <source>
        <dbReference type="PROSITE-ProRule" id="PRU00108"/>
    </source>
</evidence>
<sequence>MASPIWRMVVEGVAFHDYLPVKIWFQNRRSKYKKILKQQQGGTPGSAPSNNPTLSPGSQDDTEQSSTPQPSATPGPNPNGQTTTSPPQTAAMMPPEPVSPPSVAPSWPDMNNGGAVTSVSPNSSYSNVPYFSHNHMSQGHNLSQYSWYSQAPMSQQPAPLLT</sequence>
<gene>
    <name evidence="7" type="ORF">LSH36_33g06006</name>
</gene>
<dbReference type="PROSITE" id="PS50071">
    <property type="entry name" value="HOMEOBOX_2"/>
    <property type="match status" value="1"/>
</dbReference>